<dbReference type="PANTHER" id="PTHR30558">
    <property type="entry name" value="EXBD MEMBRANE COMPONENT OF PMF-DRIVEN MACROMOLECULE IMPORT SYSTEM"/>
    <property type="match status" value="1"/>
</dbReference>
<comment type="caution">
    <text evidence="9">The sequence shown here is derived from an EMBL/GenBank/DDBJ whole genome shotgun (WGS) entry which is preliminary data.</text>
</comment>
<sequence>MINSRSEQDSGVFGAPELTPLIDIVFIVIVFLLLTANSPLLKLPIDIPESSEETTLAASDAPVITVAIAAEKPYWRIEEQPFTDWVIFKESLLEQMATADQTITIAADKAAPTEPLLQLLAFLHQNNITNTQIIMEQPSSSL</sequence>
<keyword evidence="6 8" id="KW-0472">Membrane</keyword>
<dbReference type="Pfam" id="PF02472">
    <property type="entry name" value="ExbD"/>
    <property type="match status" value="1"/>
</dbReference>
<evidence type="ECO:0000256" key="2">
    <source>
        <dbReference type="ARBA" id="ARBA00005811"/>
    </source>
</evidence>
<evidence type="ECO:0000256" key="4">
    <source>
        <dbReference type="ARBA" id="ARBA00022692"/>
    </source>
</evidence>
<name>A0ABM9ABL9_9GAMM</name>
<comment type="subcellular location">
    <subcellularLocation>
        <location evidence="1">Cell membrane</location>
        <topology evidence="1">Single-pass membrane protein</topology>
    </subcellularLocation>
    <subcellularLocation>
        <location evidence="7">Cell membrane</location>
        <topology evidence="7">Single-pass type II membrane protein</topology>
    </subcellularLocation>
</comment>
<evidence type="ECO:0000313" key="9">
    <source>
        <dbReference type="EMBL" id="CAH0990606.1"/>
    </source>
</evidence>
<accession>A0ABM9ABL9</accession>
<keyword evidence="5 8" id="KW-1133">Transmembrane helix</keyword>
<evidence type="ECO:0000256" key="1">
    <source>
        <dbReference type="ARBA" id="ARBA00004162"/>
    </source>
</evidence>
<evidence type="ECO:0000256" key="3">
    <source>
        <dbReference type="ARBA" id="ARBA00022475"/>
    </source>
</evidence>
<dbReference type="InterPro" id="IPR003400">
    <property type="entry name" value="ExbD"/>
</dbReference>
<evidence type="ECO:0000256" key="8">
    <source>
        <dbReference type="SAM" id="Phobius"/>
    </source>
</evidence>
<keyword evidence="7" id="KW-0813">Transport</keyword>
<feature type="transmembrane region" description="Helical" evidence="8">
    <location>
        <begin position="20"/>
        <end position="41"/>
    </location>
</feature>
<keyword evidence="7" id="KW-0653">Protein transport</keyword>
<comment type="similarity">
    <text evidence="2 7">Belongs to the ExbD/TolR family.</text>
</comment>
<keyword evidence="4 7" id="KW-0812">Transmembrane</keyword>
<dbReference type="Proteomes" id="UP000838100">
    <property type="component" value="Unassembled WGS sequence"/>
</dbReference>
<evidence type="ECO:0000256" key="7">
    <source>
        <dbReference type="RuleBase" id="RU003879"/>
    </source>
</evidence>
<evidence type="ECO:0000256" key="5">
    <source>
        <dbReference type="ARBA" id="ARBA00022989"/>
    </source>
</evidence>
<dbReference type="RefSeq" id="WP_237443286.1">
    <property type="nucleotide sequence ID" value="NZ_CAKLPX010000001.1"/>
</dbReference>
<keyword evidence="10" id="KW-1185">Reference proteome</keyword>
<reference evidence="9" key="1">
    <citation type="submission" date="2021-12" db="EMBL/GenBank/DDBJ databases">
        <authorList>
            <person name="Rodrigo-Torres L."/>
            <person name="Arahal R. D."/>
            <person name="Lucena T."/>
        </authorList>
    </citation>
    <scope>NUCLEOTIDE SEQUENCE</scope>
    <source>
        <strain evidence="9">CECT 8267</strain>
    </source>
</reference>
<dbReference type="PANTHER" id="PTHR30558:SF15">
    <property type="entry name" value="BIOPOLYMER TRANSPORT PROTEIN EXBD1"/>
    <property type="match status" value="1"/>
</dbReference>
<gene>
    <name evidence="9" type="primary">tolR_2</name>
    <name evidence="9" type="ORF">SIN8267_00700</name>
</gene>
<organism evidence="9 10">
    <name type="scientific">Sinobacterium norvegicum</name>
    <dbReference type="NCBI Taxonomy" id="1641715"/>
    <lineage>
        <taxon>Bacteria</taxon>
        <taxon>Pseudomonadati</taxon>
        <taxon>Pseudomonadota</taxon>
        <taxon>Gammaproteobacteria</taxon>
        <taxon>Cellvibrionales</taxon>
        <taxon>Spongiibacteraceae</taxon>
        <taxon>Sinobacterium</taxon>
    </lineage>
</organism>
<keyword evidence="3" id="KW-1003">Cell membrane</keyword>
<evidence type="ECO:0000313" key="10">
    <source>
        <dbReference type="Proteomes" id="UP000838100"/>
    </source>
</evidence>
<evidence type="ECO:0000256" key="6">
    <source>
        <dbReference type="ARBA" id="ARBA00023136"/>
    </source>
</evidence>
<protein>
    <submittedName>
        <fullName evidence="9">Tol-Pal system protein TolR</fullName>
    </submittedName>
</protein>
<proteinExistence type="inferred from homology"/>
<dbReference type="EMBL" id="CAKLPX010000001">
    <property type="protein sequence ID" value="CAH0990606.1"/>
    <property type="molecule type" value="Genomic_DNA"/>
</dbReference>